<dbReference type="InterPro" id="IPR001538">
    <property type="entry name" value="Man6P_isomerase-2_C"/>
</dbReference>
<protein>
    <submittedName>
        <fullName evidence="2">Mannose-6-phosphate isomerase, cupin superfamily</fullName>
    </submittedName>
</protein>
<dbReference type="Proteomes" id="UP000198480">
    <property type="component" value="Unassembled WGS sequence"/>
</dbReference>
<dbReference type="EMBL" id="FZOK01000005">
    <property type="protein sequence ID" value="SNS23462.1"/>
    <property type="molecule type" value="Genomic_DNA"/>
</dbReference>
<dbReference type="SUPFAM" id="SSF51182">
    <property type="entry name" value="RmlC-like cupins"/>
    <property type="match status" value="1"/>
</dbReference>
<reference evidence="3" key="1">
    <citation type="submission" date="2017-06" db="EMBL/GenBank/DDBJ databases">
        <authorList>
            <person name="Varghese N."/>
            <person name="Submissions S."/>
        </authorList>
    </citation>
    <scope>NUCLEOTIDE SEQUENCE [LARGE SCALE GENOMIC DNA]</scope>
    <source>
        <strain evidence="3">5C</strain>
    </source>
</reference>
<accession>A0A239CUC5</accession>
<evidence type="ECO:0000313" key="3">
    <source>
        <dbReference type="Proteomes" id="UP000198480"/>
    </source>
</evidence>
<keyword evidence="2" id="KW-0413">Isomerase</keyword>
<dbReference type="OrthoDB" id="9806359at2"/>
<dbReference type="InterPro" id="IPR014710">
    <property type="entry name" value="RmlC-like_jellyroll"/>
</dbReference>
<dbReference type="Pfam" id="PF01050">
    <property type="entry name" value="MannoseP_isomer"/>
    <property type="match status" value="1"/>
</dbReference>
<evidence type="ECO:0000259" key="1">
    <source>
        <dbReference type="Pfam" id="PF01050"/>
    </source>
</evidence>
<dbReference type="GO" id="GO:0016853">
    <property type="term" value="F:isomerase activity"/>
    <property type="evidence" value="ECO:0007669"/>
    <property type="project" value="UniProtKB-KW"/>
</dbReference>
<dbReference type="AlphaFoldDB" id="A0A239CUC5"/>
<dbReference type="Gene3D" id="2.60.120.10">
    <property type="entry name" value="Jelly Rolls"/>
    <property type="match status" value="1"/>
</dbReference>
<organism evidence="2 3">
    <name type="scientific">Belliella buryatensis</name>
    <dbReference type="NCBI Taxonomy" id="1500549"/>
    <lineage>
        <taxon>Bacteria</taxon>
        <taxon>Pseudomonadati</taxon>
        <taxon>Bacteroidota</taxon>
        <taxon>Cytophagia</taxon>
        <taxon>Cytophagales</taxon>
        <taxon>Cyclobacteriaceae</taxon>
        <taxon>Belliella</taxon>
    </lineage>
</organism>
<dbReference type="GO" id="GO:0005976">
    <property type="term" value="P:polysaccharide metabolic process"/>
    <property type="evidence" value="ECO:0007669"/>
    <property type="project" value="InterPro"/>
</dbReference>
<keyword evidence="3" id="KW-1185">Reference proteome</keyword>
<sequence>MTFPFFPEAKEKAIIFEEVKATLIDLGFNCIDEDCNRPWGGFLVMDPNQIEAFRKKFFSEVELHNNHTDAYNAKIMLLAPGEKHSWQYHHRRSELWKLVAGEAAISRSFTDQENPATDMKVGELIHLAQGERHRLIGKQSWGIVAEIWIHTDPTNPSDESDIIRIQDDYQRK</sequence>
<evidence type="ECO:0000313" key="2">
    <source>
        <dbReference type="EMBL" id="SNS23462.1"/>
    </source>
</evidence>
<gene>
    <name evidence="2" type="ORF">SAMN06295967_105224</name>
</gene>
<dbReference type="InterPro" id="IPR011051">
    <property type="entry name" value="RmlC_Cupin_sf"/>
</dbReference>
<dbReference type="RefSeq" id="WP_089239420.1">
    <property type="nucleotide sequence ID" value="NZ_FZOK01000005.1"/>
</dbReference>
<feature type="domain" description="Mannose-6-phosphate isomerase type II C-terminal" evidence="1">
    <location>
        <begin position="67"/>
        <end position="167"/>
    </location>
</feature>
<proteinExistence type="predicted"/>
<name>A0A239CUC5_9BACT</name>
<dbReference type="GO" id="GO:0016779">
    <property type="term" value="F:nucleotidyltransferase activity"/>
    <property type="evidence" value="ECO:0007669"/>
    <property type="project" value="InterPro"/>
</dbReference>